<protein>
    <submittedName>
        <fullName evidence="3">Uncharacterized protein</fullName>
    </submittedName>
</protein>
<accession>A0A921R5T1</accession>
<dbReference type="EMBL" id="CM027683">
    <property type="protein sequence ID" value="KAG0533882.1"/>
    <property type="molecule type" value="Genomic_DNA"/>
</dbReference>
<proteinExistence type="predicted"/>
<evidence type="ECO:0000313" key="3">
    <source>
        <dbReference type="EMBL" id="KAG0533882.1"/>
    </source>
</evidence>
<evidence type="ECO:0000256" key="2">
    <source>
        <dbReference type="SAM" id="Phobius"/>
    </source>
</evidence>
<evidence type="ECO:0000256" key="1">
    <source>
        <dbReference type="SAM" id="MobiDB-lite"/>
    </source>
</evidence>
<dbReference type="PANTHER" id="PTHR33994">
    <property type="entry name" value="OS04G0515000 PROTEIN"/>
    <property type="match status" value="1"/>
</dbReference>
<feature type="region of interest" description="Disordered" evidence="1">
    <location>
        <begin position="206"/>
        <end position="245"/>
    </location>
</feature>
<keyword evidence="2" id="KW-1133">Transmembrane helix</keyword>
<feature type="transmembrane region" description="Helical" evidence="2">
    <location>
        <begin position="26"/>
        <end position="50"/>
    </location>
</feature>
<dbReference type="AlphaFoldDB" id="A0A921R5T1"/>
<name>A0A921R5T1_SORBI</name>
<reference evidence="3" key="1">
    <citation type="journal article" date="2019" name="BMC Genomics">
        <title>A new reference genome for Sorghum bicolor reveals high levels of sequence similarity between sweet and grain genotypes: implications for the genetics of sugar metabolism.</title>
        <authorList>
            <person name="Cooper E.A."/>
            <person name="Brenton Z.W."/>
            <person name="Flinn B.S."/>
            <person name="Jenkins J."/>
            <person name="Shu S."/>
            <person name="Flowers D."/>
            <person name="Luo F."/>
            <person name="Wang Y."/>
            <person name="Xia P."/>
            <person name="Barry K."/>
            <person name="Daum C."/>
            <person name="Lipzen A."/>
            <person name="Yoshinaga Y."/>
            <person name="Schmutz J."/>
            <person name="Saski C."/>
            <person name="Vermerris W."/>
            <person name="Kresovich S."/>
        </authorList>
    </citation>
    <scope>NUCLEOTIDE SEQUENCE</scope>
</reference>
<comment type="caution">
    <text evidence="3">The sequence shown here is derived from an EMBL/GenBank/DDBJ whole genome shotgun (WGS) entry which is preliminary data.</text>
</comment>
<sequence>MGAHAPGTEPLIDGAGDGRCSNARELFWSILPAFLGALAALVLAVPILYLPYQMSFDNGKHPEFSVAVAGFSGLDAAAAASAGGATPTPTLLDPTFDLTVGIKEPRKWSTACVPRGTTAVVSYRRVRLATGPVPGFCGQNENTTEVGSVMAWGTAVPVPRFAVDSLADELGRGEADVDVKLMGPARYCAICDQLVIECKARLGRGEASPPCTVRYDTPTLPDDPARPRGRQQARKELRTPQASSE</sequence>
<dbReference type="Proteomes" id="UP000807115">
    <property type="component" value="Chromosome 4"/>
</dbReference>
<dbReference type="PANTHER" id="PTHR33994:SF20">
    <property type="entry name" value="OS02G0619500 PROTEIN"/>
    <property type="match status" value="1"/>
</dbReference>
<reference evidence="3" key="2">
    <citation type="submission" date="2020-10" db="EMBL/GenBank/DDBJ databases">
        <authorList>
            <person name="Cooper E.A."/>
            <person name="Brenton Z.W."/>
            <person name="Flinn B.S."/>
            <person name="Jenkins J."/>
            <person name="Shu S."/>
            <person name="Flowers D."/>
            <person name="Luo F."/>
            <person name="Wang Y."/>
            <person name="Xia P."/>
            <person name="Barry K."/>
            <person name="Daum C."/>
            <person name="Lipzen A."/>
            <person name="Yoshinaga Y."/>
            <person name="Schmutz J."/>
            <person name="Saski C."/>
            <person name="Vermerris W."/>
            <person name="Kresovich S."/>
        </authorList>
    </citation>
    <scope>NUCLEOTIDE SEQUENCE</scope>
</reference>
<keyword evidence="2" id="KW-0812">Transmembrane</keyword>
<organism evidence="3 4">
    <name type="scientific">Sorghum bicolor</name>
    <name type="common">Sorghum</name>
    <name type="synonym">Sorghum vulgare</name>
    <dbReference type="NCBI Taxonomy" id="4558"/>
    <lineage>
        <taxon>Eukaryota</taxon>
        <taxon>Viridiplantae</taxon>
        <taxon>Streptophyta</taxon>
        <taxon>Embryophyta</taxon>
        <taxon>Tracheophyta</taxon>
        <taxon>Spermatophyta</taxon>
        <taxon>Magnoliopsida</taxon>
        <taxon>Liliopsida</taxon>
        <taxon>Poales</taxon>
        <taxon>Poaceae</taxon>
        <taxon>PACMAD clade</taxon>
        <taxon>Panicoideae</taxon>
        <taxon>Andropogonodae</taxon>
        <taxon>Andropogoneae</taxon>
        <taxon>Sorghinae</taxon>
        <taxon>Sorghum</taxon>
    </lineage>
</organism>
<gene>
    <name evidence="3" type="ORF">BDA96_04G231100</name>
</gene>
<keyword evidence="2" id="KW-0472">Membrane</keyword>
<evidence type="ECO:0000313" key="4">
    <source>
        <dbReference type="Proteomes" id="UP000807115"/>
    </source>
</evidence>